<dbReference type="Pfam" id="PF01037">
    <property type="entry name" value="AsnC_trans_reg"/>
    <property type="match status" value="1"/>
</dbReference>
<keyword evidence="6" id="KW-1185">Reference proteome</keyword>
<dbReference type="EMBL" id="JAEANY010000004">
    <property type="protein sequence ID" value="MBH5323489.1"/>
    <property type="molecule type" value="Genomic_DNA"/>
</dbReference>
<dbReference type="InterPro" id="IPR000485">
    <property type="entry name" value="AsnC-type_HTH_dom"/>
</dbReference>
<dbReference type="SMART" id="SM00344">
    <property type="entry name" value="HTH_ASNC"/>
    <property type="match status" value="1"/>
</dbReference>
<proteinExistence type="predicted"/>
<sequence>MDDIDRKLVRSLQKDAALSQQRLAESIGVSPASLWRRLKSLEKTGLLGKLVRLVDPVAAGLSLDVICQVQMQNHDEETRTSFEEFVASRGEILACFSTSGEWDYLLHIIVPDIAGYERLLMEDLLRHPGVSQSSSHFALKRIKHTTVLPIS</sequence>
<feature type="domain" description="HTH asnC-type" evidence="4">
    <location>
        <begin position="1"/>
        <end position="62"/>
    </location>
</feature>
<name>A0ABS0N6P5_9SPHN</name>
<dbReference type="SUPFAM" id="SSF54909">
    <property type="entry name" value="Dimeric alpha+beta barrel"/>
    <property type="match status" value="1"/>
</dbReference>
<protein>
    <submittedName>
        <fullName evidence="5">Lrp/AsnC family transcriptional regulator</fullName>
    </submittedName>
</protein>
<evidence type="ECO:0000256" key="3">
    <source>
        <dbReference type="ARBA" id="ARBA00023163"/>
    </source>
</evidence>
<dbReference type="SUPFAM" id="SSF46785">
    <property type="entry name" value="Winged helix' DNA-binding domain"/>
    <property type="match status" value="1"/>
</dbReference>
<dbReference type="Gene3D" id="1.10.10.10">
    <property type="entry name" value="Winged helix-like DNA-binding domain superfamily/Winged helix DNA-binding domain"/>
    <property type="match status" value="1"/>
</dbReference>
<keyword evidence="1" id="KW-0805">Transcription regulation</keyword>
<reference evidence="5 6" key="1">
    <citation type="submission" date="2020-11" db="EMBL/GenBank/DDBJ databases">
        <title>Erythrobacter sediminis sp. nov., a marine bacterium from a tidal flat of Garorim Bay.</title>
        <authorList>
            <person name="Kim D."/>
            <person name="Yoo Y."/>
            <person name="Kim J.-J."/>
        </authorList>
    </citation>
    <scope>NUCLEOTIDE SEQUENCE [LARGE SCALE GENOMIC DNA]</scope>
    <source>
        <strain evidence="5 6">JGD-13</strain>
    </source>
</reference>
<organism evidence="5 6">
    <name type="scientific">Aurantiacibacter sediminis</name>
    <dbReference type="NCBI Taxonomy" id="2793064"/>
    <lineage>
        <taxon>Bacteria</taxon>
        <taxon>Pseudomonadati</taxon>
        <taxon>Pseudomonadota</taxon>
        <taxon>Alphaproteobacteria</taxon>
        <taxon>Sphingomonadales</taxon>
        <taxon>Erythrobacteraceae</taxon>
        <taxon>Aurantiacibacter</taxon>
    </lineage>
</organism>
<dbReference type="Pfam" id="PF13412">
    <property type="entry name" value="HTH_24"/>
    <property type="match status" value="1"/>
</dbReference>
<dbReference type="InterPro" id="IPR019888">
    <property type="entry name" value="Tscrpt_reg_AsnC-like"/>
</dbReference>
<gene>
    <name evidence="5" type="ORF">I5L03_12940</name>
</gene>
<dbReference type="InterPro" id="IPR036390">
    <property type="entry name" value="WH_DNA-bd_sf"/>
</dbReference>
<evidence type="ECO:0000256" key="2">
    <source>
        <dbReference type="ARBA" id="ARBA00023125"/>
    </source>
</evidence>
<evidence type="ECO:0000256" key="1">
    <source>
        <dbReference type="ARBA" id="ARBA00023015"/>
    </source>
</evidence>
<dbReference type="PANTHER" id="PTHR30154">
    <property type="entry name" value="LEUCINE-RESPONSIVE REGULATORY PROTEIN"/>
    <property type="match status" value="1"/>
</dbReference>
<keyword evidence="2" id="KW-0238">DNA-binding</keyword>
<dbReference type="PRINTS" id="PR00033">
    <property type="entry name" value="HTHASNC"/>
</dbReference>
<evidence type="ECO:0000313" key="5">
    <source>
        <dbReference type="EMBL" id="MBH5323489.1"/>
    </source>
</evidence>
<accession>A0ABS0N6P5</accession>
<dbReference type="PANTHER" id="PTHR30154:SF34">
    <property type="entry name" value="TRANSCRIPTIONAL REGULATOR AZLB"/>
    <property type="match status" value="1"/>
</dbReference>
<dbReference type="InterPro" id="IPR019887">
    <property type="entry name" value="Tscrpt_reg_AsnC/Lrp_C"/>
</dbReference>
<dbReference type="Proteomes" id="UP000602442">
    <property type="component" value="Unassembled WGS sequence"/>
</dbReference>
<evidence type="ECO:0000313" key="6">
    <source>
        <dbReference type="Proteomes" id="UP000602442"/>
    </source>
</evidence>
<dbReference type="InterPro" id="IPR011008">
    <property type="entry name" value="Dimeric_a/b-barrel"/>
</dbReference>
<dbReference type="InterPro" id="IPR036388">
    <property type="entry name" value="WH-like_DNA-bd_sf"/>
</dbReference>
<dbReference type="PROSITE" id="PS50956">
    <property type="entry name" value="HTH_ASNC_2"/>
    <property type="match status" value="1"/>
</dbReference>
<keyword evidence="3" id="KW-0804">Transcription</keyword>
<dbReference type="Gene3D" id="3.30.70.920">
    <property type="match status" value="1"/>
</dbReference>
<comment type="caution">
    <text evidence="5">The sequence shown here is derived from an EMBL/GenBank/DDBJ whole genome shotgun (WGS) entry which is preliminary data.</text>
</comment>
<evidence type="ECO:0000259" key="4">
    <source>
        <dbReference type="PROSITE" id="PS50956"/>
    </source>
</evidence>